<accession>A0ABW0HZ20</accession>
<dbReference type="InterPro" id="IPR001119">
    <property type="entry name" value="SLH_dom"/>
</dbReference>
<name>A0ABW0HZ20_9BACL</name>
<dbReference type="Gene3D" id="2.60.120.260">
    <property type="entry name" value="Galactose-binding domain-like"/>
    <property type="match status" value="3"/>
</dbReference>
<dbReference type="Proteomes" id="UP001596113">
    <property type="component" value="Unassembled WGS sequence"/>
</dbReference>
<feature type="region of interest" description="Disordered" evidence="2">
    <location>
        <begin position="421"/>
        <end position="460"/>
    </location>
</feature>
<feature type="domain" description="SLH" evidence="3">
    <location>
        <begin position="95"/>
        <end position="158"/>
    </location>
</feature>
<feature type="domain" description="SLH" evidence="3">
    <location>
        <begin position="34"/>
        <end position="94"/>
    </location>
</feature>
<evidence type="ECO:0000313" key="4">
    <source>
        <dbReference type="EMBL" id="MFC5406364.1"/>
    </source>
</evidence>
<keyword evidence="1" id="KW-0378">Hydrolase</keyword>
<evidence type="ECO:0000313" key="5">
    <source>
        <dbReference type="Proteomes" id="UP001596113"/>
    </source>
</evidence>
<dbReference type="Pfam" id="PF16126">
    <property type="entry name" value="DUF4838"/>
    <property type="match status" value="1"/>
</dbReference>
<feature type="compositionally biased region" description="Low complexity" evidence="2">
    <location>
        <begin position="430"/>
        <end position="440"/>
    </location>
</feature>
<feature type="domain" description="SLH" evidence="3">
    <location>
        <begin position="159"/>
        <end position="219"/>
    </location>
</feature>
<dbReference type="PROSITE" id="PS51272">
    <property type="entry name" value="SLH"/>
    <property type="match status" value="3"/>
</dbReference>
<dbReference type="RefSeq" id="WP_378138442.1">
    <property type="nucleotide sequence ID" value="NZ_JBHSMI010000052.1"/>
</dbReference>
<protein>
    <submittedName>
        <fullName evidence="4">DUF4838 domain-containing protein</fullName>
    </submittedName>
</protein>
<dbReference type="PANTHER" id="PTHR47406:SF2">
    <property type="entry name" value="ALPHA GLUCURONIDASE N-TERMINAL DOMAIN-CONTAINING PROTEIN"/>
    <property type="match status" value="1"/>
</dbReference>
<sequence length="1783" mass="195592">MSKMVNSRLWSILLVISIIASLWGQVAVHAEVRSEGSFPSDLTGHWVEDTMTKWVNSGLLTGNGAGQYRPNDAISRAEFAALIDRVFNLPQQASDVNPFADVKSNAWYAGAIANVYVAGMIQGTGKGKFDPIAAITRQDAAVIVARAFQLEDAAAGVAFTDASQISAYASVAVASLHSHSYIQGKSGNRFAPKELITRAEVVQMIDNVMGALIKNKGNYERDYAGNVVVNTAGVELKNLVIAGDLYITQGVGEGDVLLDGVTVKGKTYVFGGGINSVKIKDSRLMGTLIVDKRTTQVRVLVSGATSVTNVLMLSGGILEEGELTGAGSGFNDVDVDIGATAQSRDVVLLGHFGQVHHLGVSVNVVLKQGTVVEEFTFDAIATVTGDGTIRIANIYVSGSNLSKWPDKVNFGSHITVTIEGKLVDKDRTDGSSGSGTTTPTNPGPSPSPSPEPTPSPDSDSLFIVDEVVPRASVVVSASADEQTRNAASKLINYIKKSTGVELPLLVDRLTADKLTAENGIVHVEMFNPPKTAPTAADFTVQVITDGQVSNQEHPASVSWNAATKTATLTVPSVEQTNAQQSVKYRVTNKEGESLDSPSITLPANAHASLIRNSSFEIGYSGIENAYPWRFWYEGTAPNIMTRSDEQARTGKYSLKLSGTAVAWPNQEVVPAGYGNYEYSVWLYTPQGSTTKGTIQLYAFLLPSEGDLVAAYRDVQVQAVSSDGNWTQIKWNVQIPEQVDGTHIARVWVGVEALNFAPGEIAYLDDFKFVYLDAVADNNDVIGNEAPNNGGTIENELPESYDGTQIYVGKRGLTAQEQDGLLNGMLGDGFVIHQNGERITIAGPTSWGTEFGVDEFLERYVGVRWLMPGEDWEDVPQHTSLAVPIGDEVKQEPAFFSRTFETSSKKVRTEWMRNVRMHWQVDFGHNLFNMLPVSRYPQFYPVGTVDKGETTMNPCFKADGIVDESIRIINAYFDSHPEATSYSLGMNDTSNFCEGMPSNPYYPGKTNSVGRVDMSDIFFEWIDQVAEGVFARHPDKYLGTYAYYNVYDPPTKVKLDPRVVVFITDDRLSWNDGELQAKAHTLSEEWTKTGATVAFYDYVYGTPYMAPRTAFQLMEDQYRYAASIGVGAYYSELYPNFGEGPKPYLAAKLQWDPNQDKAALLDEWYERAVGTEAAADLKAYYAIWQRFWEQDIYNSDWFKAWKNAPVRTNFMPLFSADYLKDVSWEDLAESRRLLESAVSKAGTPLQKKRAQDLLKMFEFYELSKKSYPDISDEIADPTSEDEAGALLDHILVKLGNMDQRMALAAEFATNDLYFQSLEAFAWEVVTNKEQAALSQWIKDHSVGDTARRIEQLAAADSSSTRVRDKMNEILGATFGTRVVNPGFEDGMTGWFGFWDTQSELTNDAHSGNQAIKVSYSSREQKVFLKSGKTYKLSFYAKATGANNFNLLGINYWGASGLQSGQHVTVDSADYKKYTLILTPPEQFAYATIVIYIEGSGVAVYADDFTLTEWSPADEAALTQVTGENGTVQAVLDRSPSSAPEAADFTVQLITDGQVSNQEHPASVSWNAATKTATLNVSGVDQTNMEQSVKYRVAYNGGETLDSPAITVPANPQASLLRNSSFEIGYSGIDAHFTNAYPWRYWFEGMAPNIMTRSDEQSRTGKYSLKLSGTAVAWPNQEVVLTDYGDYEYSVWLYTPHGSTTKGTIQLYAFLLPAEGDLVAAYRDVQVQAVTSNGNWTQIKWNVQIPEQVDGTHIARVWVGVEALNFAPGEVAYLDDFAFVKSAVD</sequence>
<dbReference type="InterPro" id="IPR008979">
    <property type="entry name" value="Galactose-bd-like_sf"/>
</dbReference>
<proteinExistence type="predicted"/>
<dbReference type="InterPro" id="IPR032287">
    <property type="entry name" value="DUF4838"/>
</dbReference>
<comment type="caution">
    <text evidence="4">The sequence shown here is derived from an EMBL/GenBank/DDBJ whole genome shotgun (WGS) entry which is preliminary data.</text>
</comment>
<feature type="compositionally biased region" description="Pro residues" evidence="2">
    <location>
        <begin position="441"/>
        <end position="455"/>
    </location>
</feature>
<evidence type="ECO:0000256" key="1">
    <source>
        <dbReference type="ARBA" id="ARBA00022801"/>
    </source>
</evidence>
<dbReference type="SUPFAM" id="SSF49785">
    <property type="entry name" value="Galactose-binding domain-like"/>
    <property type="match status" value="1"/>
</dbReference>
<dbReference type="Pfam" id="PF02018">
    <property type="entry name" value="CBM_4_9"/>
    <property type="match status" value="1"/>
</dbReference>
<dbReference type="InterPro" id="IPR003305">
    <property type="entry name" value="CenC_carb-bd"/>
</dbReference>
<dbReference type="Pfam" id="PF00395">
    <property type="entry name" value="SLH"/>
    <property type="match status" value="3"/>
</dbReference>
<gene>
    <name evidence="4" type="ORF">ACFPOF_26835</name>
</gene>
<organism evidence="4 5">
    <name type="scientific">Cohnella soli</name>
    <dbReference type="NCBI Taxonomy" id="425005"/>
    <lineage>
        <taxon>Bacteria</taxon>
        <taxon>Bacillati</taxon>
        <taxon>Bacillota</taxon>
        <taxon>Bacilli</taxon>
        <taxon>Bacillales</taxon>
        <taxon>Paenibacillaceae</taxon>
        <taxon>Cohnella</taxon>
    </lineage>
</organism>
<dbReference type="PANTHER" id="PTHR47406">
    <property type="entry name" value="COAGULATION FACTOR 5/8 TYPE, C-TERMINAL"/>
    <property type="match status" value="1"/>
</dbReference>
<keyword evidence="5" id="KW-1185">Reference proteome</keyword>
<evidence type="ECO:0000259" key="3">
    <source>
        <dbReference type="PROSITE" id="PS51272"/>
    </source>
</evidence>
<reference evidence="5" key="1">
    <citation type="journal article" date="2019" name="Int. J. Syst. Evol. Microbiol.">
        <title>The Global Catalogue of Microorganisms (GCM) 10K type strain sequencing project: providing services to taxonomists for standard genome sequencing and annotation.</title>
        <authorList>
            <consortium name="The Broad Institute Genomics Platform"/>
            <consortium name="The Broad Institute Genome Sequencing Center for Infectious Disease"/>
            <person name="Wu L."/>
            <person name="Ma J."/>
        </authorList>
    </citation>
    <scope>NUCLEOTIDE SEQUENCE [LARGE SCALE GENOMIC DNA]</scope>
    <source>
        <strain evidence="5">CGMCC 1.18575</strain>
    </source>
</reference>
<evidence type="ECO:0000256" key="2">
    <source>
        <dbReference type="SAM" id="MobiDB-lite"/>
    </source>
</evidence>
<dbReference type="EMBL" id="JBHSMI010000052">
    <property type="protein sequence ID" value="MFC5406364.1"/>
    <property type="molecule type" value="Genomic_DNA"/>
</dbReference>